<name>A0ABT8LEF5_9BACT</name>
<reference evidence="1" key="1">
    <citation type="submission" date="2023-06" db="EMBL/GenBank/DDBJ databases">
        <title>Genomic of Agaribacillus aureum.</title>
        <authorList>
            <person name="Wang G."/>
        </authorList>
    </citation>
    <scope>NUCLEOTIDE SEQUENCE</scope>
    <source>
        <strain evidence="1">BMA12</strain>
    </source>
</reference>
<gene>
    <name evidence="1" type="ORF">QQ020_29115</name>
</gene>
<organism evidence="1 2">
    <name type="scientific">Agaribacillus aureus</name>
    <dbReference type="NCBI Taxonomy" id="3051825"/>
    <lineage>
        <taxon>Bacteria</taxon>
        <taxon>Pseudomonadati</taxon>
        <taxon>Bacteroidota</taxon>
        <taxon>Cytophagia</taxon>
        <taxon>Cytophagales</taxon>
        <taxon>Splendidivirgaceae</taxon>
        <taxon>Agaribacillus</taxon>
    </lineage>
</organism>
<evidence type="ECO:0008006" key="3">
    <source>
        <dbReference type="Google" id="ProtNLM"/>
    </source>
</evidence>
<sequence length="158" mass="17441">MNYLTKRLLFLLPLFWLMSCGDDDSSPSTLELIKANPWRVNNYDLKASSSGIAISDVLLAPFVDDILEQAPLNGTITFETDTFTIEDQGTSITGTWSLSADEKELTMVFTVAAQTFTFQILQITSNKFDLAYTVTQNLSISNNTVPVTLDITAFLVPA</sequence>
<dbReference type="EMBL" id="JAUJEB010000008">
    <property type="protein sequence ID" value="MDN5216163.1"/>
    <property type="molecule type" value="Genomic_DNA"/>
</dbReference>
<dbReference type="Proteomes" id="UP001172083">
    <property type="component" value="Unassembled WGS sequence"/>
</dbReference>
<accession>A0ABT8LEF5</accession>
<dbReference type="PROSITE" id="PS51257">
    <property type="entry name" value="PROKAR_LIPOPROTEIN"/>
    <property type="match status" value="1"/>
</dbReference>
<protein>
    <recommendedName>
        <fullName evidence="3">Lipoprotein</fullName>
    </recommendedName>
</protein>
<comment type="caution">
    <text evidence="1">The sequence shown here is derived from an EMBL/GenBank/DDBJ whole genome shotgun (WGS) entry which is preliminary data.</text>
</comment>
<keyword evidence="2" id="KW-1185">Reference proteome</keyword>
<evidence type="ECO:0000313" key="2">
    <source>
        <dbReference type="Proteomes" id="UP001172083"/>
    </source>
</evidence>
<proteinExistence type="predicted"/>
<evidence type="ECO:0000313" key="1">
    <source>
        <dbReference type="EMBL" id="MDN5216163.1"/>
    </source>
</evidence>
<dbReference type="RefSeq" id="WP_346761501.1">
    <property type="nucleotide sequence ID" value="NZ_JAUJEB010000008.1"/>
</dbReference>